<feature type="region of interest" description="Disordered" evidence="1">
    <location>
        <begin position="1"/>
        <end position="21"/>
    </location>
</feature>
<evidence type="ECO:0000313" key="3">
    <source>
        <dbReference type="Proteomes" id="UP000184041"/>
    </source>
</evidence>
<name>A0A1M4X3X5_9BACT</name>
<evidence type="ECO:0000256" key="1">
    <source>
        <dbReference type="SAM" id="MobiDB-lite"/>
    </source>
</evidence>
<dbReference type="AlphaFoldDB" id="A0A1M4X3X5"/>
<organism evidence="2 3">
    <name type="scientific">Fodinibius roseus</name>
    <dbReference type="NCBI Taxonomy" id="1194090"/>
    <lineage>
        <taxon>Bacteria</taxon>
        <taxon>Pseudomonadati</taxon>
        <taxon>Balneolota</taxon>
        <taxon>Balneolia</taxon>
        <taxon>Balneolales</taxon>
        <taxon>Balneolaceae</taxon>
        <taxon>Fodinibius</taxon>
    </lineage>
</organism>
<evidence type="ECO:0000313" key="2">
    <source>
        <dbReference type="EMBL" id="SHE88149.1"/>
    </source>
</evidence>
<feature type="compositionally biased region" description="Basic and acidic residues" evidence="1">
    <location>
        <begin position="10"/>
        <end position="20"/>
    </location>
</feature>
<dbReference type="STRING" id="1194090.SAMN05443144_10413"/>
<gene>
    <name evidence="2" type="ORF">SAMN05443144_10413</name>
</gene>
<keyword evidence="3" id="KW-1185">Reference proteome</keyword>
<proteinExistence type="predicted"/>
<dbReference type="Proteomes" id="UP000184041">
    <property type="component" value="Unassembled WGS sequence"/>
</dbReference>
<protein>
    <submittedName>
        <fullName evidence="2">Uncharacterized protein</fullName>
    </submittedName>
</protein>
<sequence>MAKKNKHTNHSKDVGVDRKAAKACRSKKSFKEVAKITFRKHEKSFEKLAE</sequence>
<dbReference type="RefSeq" id="WP_170864280.1">
    <property type="nucleotide sequence ID" value="NZ_FQUS01000004.1"/>
</dbReference>
<dbReference type="EMBL" id="FQUS01000004">
    <property type="protein sequence ID" value="SHE88149.1"/>
    <property type="molecule type" value="Genomic_DNA"/>
</dbReference>
<accession>A0A1M4X3X5</accession>
<reference evidence="2 3" key="1">
    <citation type="submission" date="2016-11" db="EMBL/GenBank/DDBJ databases">
        <authorList>
            <person name="Jaros S."/>
            <person name="Januszkiewicz K."/>
            <person name="Wedrychowicz H."/>
        </authorList>
    </citation>
    <scope>NUCLEOTIDE SEQUENCE [LARGE SCALE GENOMIC DNA]</scope>
    <source>
        <strain evidence="2 3">DSM 21986</strain>
    </source>
</reference>